<dbReference type="KEGG" id="lol:LACOL_1643"/>
<dbReference type="OrthoDB" id="2329224at2"/>
<dbReference type="EMBL" id="AZFE01000002">
    <property type="protein sequence ID" value="KRL58089.1"/>
    <property type="molecule type" value="Genomic_DNA"/>
</dbReference>
<name>A0A0R1RP06_9LACO</name>
<feature type="transmembrane region" description="Helical" evidence="1">
    <location>
        <begin position="217"/>
        <end position="237"/>
    </location>
</feature>
<protein>
    <submittedName>
        <fullName evidence="2">Uncharacterized protein</fullName>
    </submittedName>
</protein>
<keyword evidence="1" id="KW-0812">Transmembrane</keyword>
<feature type="transmembrane region" description="Helical" evidence="1">
    <location>
        <begin position="53"/>
        <end position="73"/>
    </location>
</feature>
<keyword evidence="1" id="KW-1133">Transmembrane helix</keyword>
<evidence type="ECO:0000313" key="3">
    <source>
        <dbReference type="Proteomes" id="UP000051697"/>
    </source>
</evidence>
<feature type="transmembrane region" description="Helical" evidence="1">
    <location>
        <begin position="79"/>
        <end position="102"/>
    </location>
</feature>
<feature type="transmembrane region" description="Helical" evidence="1">
    <location>
        <begin position="154"/>
        <end position="172"/>
    </location>
</feature>
<feature type="transmembrane region" description="Helical" evidence="1">
    <location>
        <begin position="18"/>
        <end position="41"/>
    </location>
</feature>
<keyword evidence="3" id="KW-1185">Reference proteome</keyword>
<accession>A0A0R1RP06</accession>
<comment type="caution">
    <text evidence="2">The sequence shown here is derived from an EMBL/GenBank/DDBJ whole genome shotgun (WGS) entry which is preliminary data.</text>
</comment>
<dbReference type="PATRIC" id="fig|1423778.4.peg.178"/>
<evidence type="ECO:0000313" key="2">
    <source>
        <dbReference type="EMBL" id="KRL58089.1"/>
    </source>
</evidence>
<dbReference type="RefSeq" id="WP_057889121.1">
    <property type="nucleotide sequence ID" value="NZ_AZFE01000002.1"/>
</dbReference>
<evidence type="ECO:0000256" key="1">
    <source>
        <dbReference type="SAM" id="Phobius"/>
    </source>
</evidence>
<proteinExistence type="predicted"/>
<dbReference type="AlphaFoldDB" id="A0A0R1RP06"/>
<sequence length="250" mass="28511">MYTTSQIINSMSVNNPNVISLLIGFVAANSIGMLEYFWAVALTIKEKKGPFPVWMHTFFLAHDSTAAIVFSVLAIKNDFFWLFSVFAIGMYVWTAMEIYCLAMEVKYSRQENWQMANSTAVSKSYAIKKVVQQVVIMYCVINVLRYLMQDTAMFMWLPLTNFVMAIGPGYMLDKRQSREGSSVFIYILIIMGTFLNFAPKGIGFFSSILPTIFNQPIWFATGIICMIIAVINLIKILRLPAKSQNLSRIW</sequence>
<reference evidence="2 3" key="1">
    <citation type="journal article" date="2015" name="Genome Announc.">
        <title>Expanding the biotechnology potential of lactobacilli through comparative genomics of 213 strains and associated genera.</title>
        <authorList>
            <person name="Sun Z."/>
            <person name="Harris H.M."/>
            <person name="McCann A."/>
            <person name="Guo C."/>
            <person name="Argimon S."/>
            <person name="Zhang W."/>
            <person name="Yang X."/>
            <person name="Jeffery I.B."/>
            <person name="Cooney J.C."/>
            <person name="Kagawa T.F."/>
            <person name="Liu W."/>
            <person name="Song Y."/>
            <person name="Salvetti E."/>
            <person name="Wrobel A."/>
            <person name="Rasinkangas P."/>
            <person name="Parkhill J."/>
            <person name="Rea M.C."/>
            <person name="O'Sullivan O."/>
            <person name="Ritari J."/>
            <person name="Douillard F.P."/>
            <person name="Paul Ross R."/>
            <person name="Yang R."/>
            <person name="Briner A.E."/>
            <person name="Felis G.E."/>
            <person name="de Vos W.M."/>
            <person name="Barrangou R."/>
            <person name="Klaenhammer T.R."/>
            <person name="Caufield P.W."/>
            <person name="Cui Y."/>
            <person name="Zhang H."/>
            <person name="O'Toole P.W."/>
        </authorList>
    </citation>
    <scope>NUCLEOTIDE SEQUENCE [LARGE SCALE GENOMIC DNA]</scope>
    <source>
        <strain evidence="2 3">DSM 15707</strain>
    </source>
</reference>
<dbReference type="Proteomes" id="UP000051697">
    <property type="component" value="Unassembled WGS sequence"/>
</dbReference>
<organism evidence="2 3">
    <name type="scientific">Paucilactobacillus oligofermentans DSM 15707 = LMG 22743</name>
    <dbReference type="NCBI Taxonomy" id="1423778"/>
    <lineage>
        <taxon>Bacteria</taxon>
        <taxon>Bacillati</taxon>
        <taxon>Bacillota</taxon>
        <taxon>Bacilli</taxon>
        <taxon>Lactobacillales</taxon>
        <taxon>Lactobacillaceae</taxon>
        <taxon>Paucilactobacillus</taxon>
    </lineage>
</organism>
<keyword evidence="1" id="KW-0472">Membrane</keyword>
<gene>
    <name evidence="2" type="ORF">FC70_GL000162</name>
</gene>
<feature type="transmembrane region" description="Helical" evidence="1">
    <location>
        <begin position="184"/>
        <end position="205"/>
    </location>
</feature>